<comment type="caution">
    <text evidence="2">The sequence shown here is derived from an EMBL/GenBank/DDBJ whole genome shotgun (WGS) entry which is preliminary data.</text>
</comment>
<gene>
    <name evidence="2" type="ORF">J2S73_000250</name>
</gene>
<evidence type="ECO:0008006" key="4">
    <source>
        <dbReference type="Google" id="ProtNLM"/>
    </source>
</evidence>
<evidence type="ECO:0000256" key="1">
    <source>
        <dbReference type="SAM" id="SignalP"/>
    </source>
</evidence>
<reference evidence="2" key="1">
    <citation type="submission" date="2023-07" db="EMBL/GenBank/DDBJ databases">
        <title>Genomic Encyclopedia of Type Strains, Phase IV (KMG-IV): sequencing the most valuable type-strain genomes for metagenomic binning, comparative biology and taxonomic classification.</title>
        <authorList>
            <person name="Goeker M."/>
        </authorList>
    </citation>
    <scope>NUCLEOTIDE SEQUENCE</scope>
    <source>
        <strain evidence="2">DSM 21202</strain>
    </source>
</reference>
<protein>
    <recommendedName>
        <fullName evidence="4">DUF3108 domain-containing protein</fullName>
    </recommendedName>
</protein>
<evidence type="ECO:0000313" key="2">
    <source>
        <dbReference type="EMBL" id="MDQ0313813.1"/>
    </source>
</evidence>
<dbReference type="InterPro" id="IPR021457">
    <property type="entry name" value="DUF3108"/>
</dbReference>
<keyword evidence="3" id="KW-1185">Reference proteome</keyword>
<organism evidence="2 3">
    <name type="scientific">Amorphus orientalis</name>
    <dbReference type="NCBI Taxonomy" id="649198"/>
    <lineage>
        <taxon>Bacteria</taxon>
        <taxon>Pseudomonadati</taxon>
        <taxon>Pseudomonadota</taxon>
        <taxon>Alphaproteobacteria</taxon>
        <taxon>Hyphomicrobiales</taxon>
        <taxon>Amorphaceae</taxon>
        <taxon>Amorphus</taxon>
    </lineage>
</organism>
<evidence type="ECO:0000313" key="3">
    <source>
        <dbReference type="Proteomes" id="UP001229244"/>
    </source>
</evidence>
<keyword evidence="1" id="KW-0732">Signal</keyword>
<feature type="chain" id="PRO_5041940184" description="DUF3108 domain-containing protein" evidence="1">
    <location>
        <begin position="24"/>
        <end position="273"/>
    </location>
</feature>
<accession>A0AAE4AR76</accession>
<dbReference type="RefSeq" id="WP_306883607.1">
    <property type="nucleotide sequence ID" value="NZ_JAUSUL010000001.1"/>
</dbReference>
<dbReference type="EMBL" id="JAUSUL010000001">
    <property type="protein sequence ID" value="MDQ0313813.1"/>
    <property type="molecule type" value="Genomic_DNA"/>
</dbReference>
<dbReference type="Proteomes" id="UP001229244">
    <property type="component" value="Unassembled WGS sequence"/>
</dbReference>
<sequence>MRRRFIPIAILLAATAWPGAATAGERTTAGVRYDVSFKGVTIAKGSLSVILADDAYSVKVDMKPTGFASLLTASKVDAEVKGHLGETGLSPSSYRLVSVDPGETTKVSMRLADHSVASLSARPPLDPAPDRVDVVAGHKRGILDPISAAVLPIRRTGAEPDLKEACNRQLPVFDGWSRYQVDLAPKGEIRLRTPSYDGKAFQCSARWTPIAGHRANSESVAYLARNQGLEAAFVAVGDDVFVPVSISIETPHGVLSVQATDIKLRGVRLAAAE</sequence>
<name>A0AAE4AR76_9HYPH</name>
<dbReference type="AlphaFoldDB" id="A0AAE4AR76"/>
<dbReference type="Pfam" id="PF11306">
    <property type="entry name" value="DUF3108"/>
    <property type="match status" value="1"/>
</dbReference>
<feature type="signal peptide" evidence="1">
    <location>
        <begin position="1"/>
        <end position="23"/>
    </location>
</feature>
<proteinExistence type="predicted"/>